<dbReference type="HAMAP" id="MF_01973">
    <property type="entry name" value="lon_bact"/>
    <property type="match status" value="1"/>
</dbReference>
<dbReference type="Gene3D" id="1.20.5.5270">
    <property type="match status" value="1"/>
</dbReference>
<dbReference type="EC" id="3.4.21.53" evidence="9 10"/>
<keyword evidence="4 9" id="KW-0547">Nucleotide-binding</keyword>
<keyword evidence="7 9" id="KW-0067">ATP-binding</keyword>
<sequence length="812" mass="90638">MTDQTETQDFETGGGQEIYPVLPLRDIVVFPYMIVPLFVGREKSIAALEEVMRADKQILLAAQKNANDDEPSADGIYRVGTLASVLQLLKLPDGTVKVLVEGTKRAEIDSFTDKEEYFEAKISPVEEEMGTEDEIEALARSVISQFESYVKLNKKISPEVLATLNQIEDYSKLADTIASHLAIKISEKQQVLEITSVSERLERVFTLMESEISVLQVEKKIRSRVKRQMEKTQREYYLNEQMKAIQKELGDGEEGRDDLAELEEKIEKTKLSKEAREKAMAELKKLRQMSPMSAEATVVRNYLDWLLGIPWGVKGKVKRDLDDAQNVLDEDHFGLEKVKDRIVEYLAVQNRTNALKGPILCLVGPPGVGKTSLGRSIAKATGREFVRMSLGGVRDEAEIRGHRRTYIGSMPGKVIQSMKKAKKTNPLFLLDEIDKMGADFRGDPASALLEVLDPEQNNTFNDHYLEVDYDLSNVMFVTTANTLNIPPALLDRMEIIRLAGYTEEEKVQIARRHLLPAQIKAHGLEEDEMTLDDAALMEMIRRYTREAGVRNLERELAKLARKSVKELLTSDKTSIEITRENLEDYLGVPKYRYGEAELEDQVGVVTGLAWTEVGGEILTVEGVMMPGKGKMTVTGNLRDVMKESIQAASAYVRSRAVEFGIEPPLFEKRDIHVHVPEGATPKDGPSAGVAMVTAIISLMTGIKVRRDVAMTGEITLRGRVLPIGGLKEKLLAALRAGIKTVIIPEENAKDLTEIPDEIKNKLDIKTVSRMDEVVPLALVHPPQRIEWSEDGGEGKEVVPPKNEDPSTGLTAH</sequence>
<feature type="domain" description="Lon N-terminal" evidence="15">
    <location>
        <begin position="19"/>
        <end position="212"/>
    </location>
</feature>
<feature type="binding site" evidence="9">
    <location>
        <begin position="364"/>
        <end position="371"/>
    </location>
    <ligand>
        <name>ATP</name>
        <dbReference type="ChEBI" id="CHEBI:30616"/>
    </ligand>
</feature>
<dbReference type="InterPro" id="IPR020568">
    <property type="entry name" value="Ribosomal_Su5_D2-typ_SF"/>
</dbReference>
<dbReference type="PANTHER" id="PTHR10046">
    <property type="entry name" value="ATP DEPENDENT LON PROTEASE FAMILY MEMBER"/>
    <property type="match status" value="1"/>
</dbReference>
<dbReference type="EMBL" id="JBHTJO010000001">
    <property type="protein sequence ID" value="MFD0987284.1"/>
    <property type="molecule type" value="Genomic_DNA"/>
</dbReference>
<dbReference type="NCBIfam" id="NF008053">
    <property type="entry name" value="PRK10787.1"/>
    <property type="match status" value="1"/>
</dbReference>
<dbReference type="Pfam" id="PF05362">
    <property type="entry name" value="Lon_C"/>
    <property type="match status" value="1"/>
</dbReference>
<dbReference type="InterPro" id="IPR003111">
    <property type="entry name" value="Lon_prtase_N"/>
</dbReference>
<dbReference type="InterPro" id="IPR027543">
    <property type="entry name" value="Lon_bac"/>
</dbReference>
<feature type="compositionally biased region" description="Basic and acidic residues" evidence="13">
    <location>
        <begin position="792"/>
        <end position="804"/>
    </location>
</feature>
<evidence type="ECO:0000256" key="4">
    <source>
        <dbReference type="ARBA" id="ARBA00022741"/>
    </source>
</evidence>
<protein>
    <recommendedName>
        <fullName evidence="9 10">Lon protease</fullName>
        <ecNumber evidence="9 10">3.4.21.53</ecNumber>
    </recommendedName>
    <alternativeName>
        <fullName evidence="9">ATP-dependent protease La</fullName>
    </alternativeName>
</protein>
<comment type="caution">
    <text evidence="16">The sequence shown here is derived from an EMBL/GenBank/DDBJ whole genome shotgun (WGS) entry which is preliminary data.</text>
</comment>
<dbReference type="PROSITE" id="PS51786">
    <property type="entry name" value="LON_PROTEOLYTIC"/>
    <property type="match status" value="1"/>
</dbReference>
<dbReference type="SUPFAM" id="SSF52540">
    <property type="entry name" value="P-loop containing nucleoside triphosphate hydrolases"/>
    <property type="match status" value="1"/>
</dbReference>
<dbReference type="Gene3D" id="2.30.130.40">
    <property type="entry name" value="LON domain-like"/>
    <property type="match status" value="1"/>
</dbReference>
<dbReference type="Gene3D" id="1.20.58.1480">
    <property type="match status" value="1"/>
</dbReference>
<proteinExistence type="evidence at transcript level"/>
<keyword evidence="6 9" id="KW-0720">Serine protease</keyword>
<comment type="similarity">
    <text evidence="9 10 11 12">Belongs to the peptidase S16 family.</text>
</comment>
<keyword evidence="2 9" id="KW-0963">Cytoplasm</keyword>
<evidence type="ECO:0000256" key="9">
    <source>
        <dbReference type="HAMAP-Rule" id="MF_01973"/>
    </source>
</evidence>
<evidence type="ECO:0000256" key="13">
    <source>
        <dbReference type="SAM" id="MobiDB-lite"/>
    </source>
</evidence>
<comment type="catalytic activity">
    <reaction evidence="9 10 11">
        <text>Hydrolysis of proteins in presence of ATP.</text>
        <dbReference type="EC" id="3.4.21.53"/>
    </reaction>
</comment>
<dbReference type="Gene3D" id="1.10.8.60">
    <property type="match status" value="1"/>
</dbReference>
<feature type="active site" evidence="9 11">
    <location>
        <position position="729"/>
    </location>
</feature>
<evidence type="ECO:0000259" key="15">
    <source>
        <dbReference type="PROSITE" id="PS51787"/>
    </source>
</evidence>
<dbReference type="NCBIfam" id="TIGR00763">
    <property type="entry name" value="lon"/>
    <property type="match status" value="1"/>
</dbReference>
<dbReference type="PRINTS" id="PR00830">
    <property type="entry name" value="ENDOLAPTASE"/>
</dbReference>
<evidence type="ECO:0000256" key="10">
    <source>
        <dbReference type="PIRNR" id="PIRNR001174"/>
    </source>
</evidence>
<keyword evidence="8 9" id="KW-0346">Stress response</keyword>
<keyword evidence="17" id="KW-1185">Reference proteome</keyword>
<evidence type="ECO:0000256" key="11">
    <source>
        <dbReference type="PROSITE-ProRule" id="PRU01122"/>
    </source>
</evidence>
<evidence type="ECO:0000313" key="17">
    <source>
        <dbReference type="Proteomes" id="UP001597102"/>
    </source>
</evidence>
<dbReference type="PROSITE" id="PS01046">
    <property type="entry name" value="LON_SER"/>
    <property type="match status" value="1"/>
</dbReference>
<dbReference type="Proteomes" id="UP001597102">
    <property type="component" value="Unassembled WGS sequence"/>
</dbReference>
<evidence type="ECO:0000256" key="3">
    <source>
        <dbReference type="ARBA" id="ARBA00022670"/>
    </source>
</evidence>
<keyword evidence="5 9" id="KW-0378">Hydrolase</keyword>
<dbReference type="Pfam" id="PF00004">
    <property type="entry name" value="AAA"/>
    <property type="match status" value="1"/>
</dbReference>
<dbReference type="InterPro" id="IPR008269">
    <property type="entry name" value="Lon_proteolytic"/>
</dbReference>
<comment type="induction">
    <text evidence="9">By heat shock.</text>
</comment>
<evidence type="ECO:0000256" key="5">
    <source>
        <dbReference type="ARBA" id="ARBA00022801"/>
    </source>
</evidence>
<dbReference type="SUPFAM" id="SSF54211">
    <property type="entry name" value="Ribosomal protein S5 domain 2-like"/>
    <property type="match status" value="1"/>
</dbReference>
<dbReference type="SMART" id="SM00464">
    <property type="entry name" value="LON"/>
    <property type="match status" value="1"/>
</dbReference>
<dbReference type="Gene3D" id="3.30.230.10">
    <property type="match status" value="1"/>
</dbReference>
<dbReference type="PIRSF" id="PIRSF001174">
    <property type="entry name" value="Lon_proteas"/>
    <property type="match status" value="1"/>
</dbReference>
<dbReference type="SMART" id="SM00382">
    <property type="entry name" value="AAA"/>
    <property type="match status" value="1"/>
</dbReference>
<dbReference type="InterPro" id="IPR014721">
    <property type="entry name" value="Ribsml_uS5_D2-typ_fold_subgr"/>
</dbReference>
<comment type="subcellular location">
    <subcellularLocation>
        <location evidence="1 9 10">Cytoplasm</location>
    </subcellularLocation>
</comment>
<gene>
    <name evidence="9 16" type="primary">lon</name>
    <name evidence="16" type="ORF">ACFQ2F_09255</name>
</gene>
<comment type="function">
    <text evidence="9">ATP-dependent serine protease that mediates the selective degradation of mutant and abnormal proteins as well as certain short-lived regulatory proteins. Required for cellular homeostasis and for survival from DNA damage and developmental changes induced by stress. Degrades polypeptides processively to yield small peptide fragments that are 5 to 10 amino acids long. Binds to DNA in a double-stranded, site-specific manner.</text>
</comment>
<evidence type="ECO:0000256" key="2">
    <source>
        <dbReference type="ARBA" id="ARBA00022490"/>
    </source>
</evidence>
<dbReference type="InterPro" id="IPR027417">
    <property type="entry name" value="P-loop_NTPase"/>
</dbReference>
<name>A0ABW3JB19_9HYPH</name>
<dbReference type="InterPro" id="IPR003593">
    <property type="entry name" value="AAA+_ATPase"/>
</dbReference>
<dbReference type="Pfam" id="PF02190">
    <property type="entry name" value="LON_substr_bdg"/>
    <property type="match status" value="1"/>
</dbReference>
<keyword evidence="3 9" id="KW-0645">Protease</keyword>
<dbReference type="InterPro" id="IPR004815">
    <property type="entry name" value="Lon_bac/euk-typ"/>
</dbReference>
<dbReference type="InterPro" id="IPR054594">
    <property type="entry name" value="Lon_lid"/>
</dbReference>
<dbReference type="PROSITE" id="PS51787">
    <property type="entry name" value="LON_N"/>
    <property type="match status" value="1"/>
</dbReference>
<dbReference type="InterPro" id="IPR008268">
    <property type="entry name" value="Peptidase_S16_AS"/>
</dbReference>
<dbReference type="Pfam" id="PF22667">
    <property type="entry name" value="Lon_lid"/>
    <property type="match status" value="1"/>
</dbReference>
<comment type="subunit">
    <text evidence="9 10">Homohexamer. Organized in a ring with a central cavity.</text>
</comment>
<organism evidence="16 17">
    <name type="scientific">Methyloligella solikamskensis</name>
    <dbReference type="NCBI Taxonomy" id="1177756"/>
    <lineage>
        <taxon>Bacteria</taxon>
        <taxon>Pseudomonadati</taxon>
        <taxon>Pseudomonadota</taxon>
        <taxon>Alphaproteobacteria</taxon>
        <taxon>Hyphomicrobiales</taxon>
        <taxon>Hyphomicrobiaceae</taxon>
        <taxon>Methyloligella</taxon>
    </lineage>
</organism>
<evidence type="ECO:0000256" key="12">
    <source>
        <dbReference type="RuleBase" id="RU000591"/>
    </source>
</evidence>
<feature type="region of interest" description="Disordered" evidence="13">
    <location>
        <begin position="784"/>
        <end position="812"/>
    </location>
</feature>
<dbReference type="InterPro" id="IPR046336">
    <property type="entry name" value="Lon_prtase_N_sf"/>
</dbReference>
<evidence type="ECO:0000259" key="14">
    <source>
        <dbReference type="PROSITE" id="PS51786"/>
    </source>
</evidence>
<dbReference type="InterPro" id="IPR027065">
    <property type="entry name" value="Lon_Prtase"/>
</dbReference>
<evidence type="ECO:0000256" key="6">
    <source>
        <dbReference type="ARBA" id="ARBA00022825"/>
    </source>
</evidence>
<feature type="domain" description="Lon proteolytic" evidence="14">
    <location>
        <begin position="599"/>
        <end position="780"/>
    </location>
</feature>
<evidence type="ECO:0000256" key="1">
    <source>
        <dbReference type="ARBA" id="ARBA00004496"/>
    </source>
</evidence>
<dbReference type="Gene3D" id="3.40.50.300">
    <property type="entry name" value="P-loop containing nucleotide triphosphate hydrolases"/>
    <property type="match status" value="1"/>
</dbReference>
<evidence type="ECO:0000313" key="16">
    <source>
        <dbReference type="EMBL" id="MFD0987284.1"/>
    </source>
</evidence>
<feature type="active site" evidence="9 11">
    <location>
        <position position="686"/>
    </location>
</feature>
<dbReference type="RefSeq" id="WP_379088960.1">
    <property type="nucleotide sequence ID" value="NZ_JBHTJO010000001.1"/>
</dbReference>
<dbReference type="GO" id="GO:0004252">
    <property type="term" value="F:serine-type endopeptidase activity"/>
    <property type="evidence" value="ECO:0007669"/>
    <property type="project" value="UniProtKB-EC"/>
</dbReference>
<evidence type="ECO:0000256" key="7">
    <source>
        <dbReference type="ARBA" id="ARBA00022840"/>
    </source>
</evidence>
<dbReference type="InterPro" id="IPR003959">
    <property type="entry name" value="ATPase_AAA_core"/>
</dbReference>
<dbReference type="InterPro" id="IPR015947">
    <property type="entry name" value="PUA-like_sf"/>
</dbReference>
<accession>A0ABW3JB19</accession>
<reference evidence="17" key="1">
    <citation type="journal article" date="2019" name="Int. J. Syst. Evol. Microbiol.">
        <title>The Global Catalogue of Microorganisms (GCM) 10K type strain sequencing project: providing services to taxonomists for standard genome sequencing and annotation.</title>
        <authorList>
            <consortium name="The Broad Institute Genomics Platform"/>
            <consortium name="The Broad Institute Genome Sequencing Center for Infectious Disease"/>
            <person name="Wu L."/>
            <person name="Ma J."/>
        </authorList>
    </citation>
    <scope>NUCLEOTIDE SEQUENCE [LARGE SCALE GENOMIC DNA]</scope>
    <source>
        <strain evidence="17">CCUG 61697</strain>
    </source>
</reference>
<dbReference type="CDD" id="cd19500">
    <property type="entry name" value="RecA-like_Lon"/>
    <property type="match status" value="1"/>
</dbReference>
<evidence type="ECO:0000256" key="8">
    <source>
        <dbReference type="ARBA" id="ARBA00023016"/>
    </source>
</evidence>
<dbReference type="SUPFAM" id="SSF88697">
    <property type="entry name" value="PUA domain-like"/>
    <property type="match status" value="1"/>
</dbReference>